<dbReference type="InterPro" id="IPR013149">
    <property type="entry name" value="ADH-like_C"/>
</dbReference>
<protein>
    <submittedName>
        <fullName evidence="3">NADPH:quinone reductase</fullName>
    </submittedName>
</protein>
<dbReference type="InterPro" id="IPR013154">
    <property type="entry name" value="ADH-like_N"/>
</dbReference>
<accession>A0ABT1VZ80</accession>
<dbReference type="Pfam" id="PF00107">
    <property type="entry name" value="ADH_zinc_N"/>
    <property type="match status" value="1"/>
</dbReference>
<dbReference type="SUPFAM" id="SSF50129">
    <property type="entry name" value="GroES-like"/>
    <property type="match status" value="1"/>
</dbReference>
<evidence type="ECO:0000259" key="2">
    <source>
        <dbReference type="SMART" id="SM00829"/>
    </source>
</evidence>
<keyword evidence="4" id="KW-1185">Reference proteome</keyword>
<dbReference type="EMBL" id="JAMZEJ010000007">
    <property type="protein sequence ID" value="MCQ8241657.1"/>
    <property type="molecule type" value="Genomic_DNA"/>
</dbReference>
<dbReference type="PANTHER" id="PTHR44154">
    <property type="entry name" value="QUINONE OXIDOREDUCTASE"/>
    <property type="match status" value="1"/>
</dbReference>
<evidence type="ECO:0000313" key="3">
    <source>
        <dbReference type="EMBL" id="MCQ8241657.1"/>
    </source>
</evidence>
<dbReference type="InterPro" id="IPR051603">
    <property type="entry name" value="Zinc-ADH_QOR/CCCR"/>
</dbReference>
<dbReference type="SUPFAM" id="SSF51735">
    <property type="entry name" value="NAD(P)-binding Rossmann-fold domains"/>
    <property type="match status" value="1"/>
</dbReference>
<dbReference type="SMART" id="SM00829">
    <property type="entry name" value="PKS_ER"/>
    <property type="match status" value="1"/>
</dbReference>
<reference evidence="3 4" key="1">
    <citation type="submission" date="2022-06" db="EMBL/GenBank/DDBJ databases">
        <title>Rhizosaccharibacter gen. nov. sp. nov. KSS12, endophytic bacteria isolated from sugarcane.</title>
        <authorList>
            <person name="Pitiwittayakul N."/>
        </authorList>
    </citation>
    <scope>NUCLEOTIDE SEQUENCE [LARGE SCALE GENOMIC DNA]</scope>
    <source>
        <strain evidence="3 4">KSS12</strain>
    </source>
</reference>
<organism evidence="3 4">
    <name type="scientific">Rhizosaccharibacter radicis</name>
    <dbReference type="NCBI Taxonomy" id="2782605"/>
    <lineage>
        <taxon>Bacteria</taxon>
        <taxon>Pseudomonadati</taxon>
        <taxon>Pseudomonadota</taxon>
        <taxon>Alphaproteobacteria</taxon>
        <taxon>Acetobacterales</taxon>
        <taxon>Acetobacteraceae</taxon>
        <taxon>Rhizosaccharibacter</taxon>
    </lineage>
</organism>
<dbReference type="Proteomes" id="UP001524547">
    <property type="component" value="Unassembled WGS sequence"/>
</dbReference>
<dbReference type="InterPro" id="IPR036291">
    <property type="entry name" value="NAD(P)-bd_dom_sf"/>
</dbReference>
<sequence length="329" mass="35027">MKAAFYRETGRARNVIEIGELPDPEAGPGEVRVRVAFSGINPSDVKARAGRGLRGGFPLVIPHSDGAGTIDQVGPGVPPERLGTRVWTWNAQIKRPFGTAAEYVVLPSEQAVPLPGGVSEQAGACLGVPFMTAWRAVHQRPAVLPGTETILVAGGAGTVGGYAIQLARRAGYRVITTISSVRKAEQVLELGAHHVINYREEDVAERIRVLTGGQGVDRIIEVDLAANAKLYTGALARGGMVIVYGSSDWSARLPLGEFLVHGVELTLFNVYELKERTRAAAILDSATVLADPSFRHRIAATFTIDETIKAHEVVESGQMIGNVLVTPSG</sequence>
<dbReference type="Pfam" id="PF08240">
    <property type="entry name" value="ADH_N"/>
    <property type="match status" value="1"/>
</dbReference>
<dbReference type="CDD" id="cd08253">
    <property type="entry name" value="zeta_crystallin"/>
    <property type="match status" value="1"/>
</dbReference>
<comment type="caution">
    <text evidence="3">The sequence shown here is derived from an EMBL/GenBank/DDBJ whole genome shotgun (WGS) entry which is preliminary data.</text>
</comment>
<dbReference type="InterPro" id="IPR011032">
    <property type="entry name" value="GroES-like_sf"/>
</dbReference>
<name>A0ABT1VZ80_9PROT</name>
<dbReference type="Gene3D" id="3.40.50.720">
    <property type="entry name" value="NAD(P)-binding Rossmann-like Domain"/>
    <property type="match status" value="1"/>
</dbReference>
<feature type="domain" description="Enoyl reductase (ER)" evidence="2">
    <location>
        <begin position="11"/>
        <end position="325"/>
    </location>
</feature>
<dbReference type="RefSeq" id="WP_422920400.1">
    <property type="nucleotide sequence ID" value="NZ_JAMZEJ010000007.1"/>
</dbReference>
<dbReference type="InterPro" id="IPR020843">
    <property type="entry name" value="ER"/>
</dbReference>
<proteinExistence type="predicted"/>
<gene>
    <name evidence="3" type="ORF">NFI88_12505</name>
</gene>
<evidence type="ECO:0000313" key="4">
    <source>
        <dbReference type="Proteomes" id="UP001524547"/>
    </source>
</evidence>
<dbReference type="Gene3D" id="3.90.180.10">
    <property type="entry name" value="Medium-chain alcohol dehydrogenases, catalytic domain"/>
    <property type="match status" value="1"/>
</dbReference>
<evidence type="ECO:0000256" key="1">
    <source>
        <dbReference type="ARBA" id="ARBA00022857"/>
    </source>
</evidence>
<keyword evidence="1" id="KW-0521">NADP</keyword>
<dbReference type="PANTHER" id="PTHR44154:SF1">
    <property type="entry name" value="QUINONE OXIDOREDUCTASE"/>
    <property type="match status" value="1"/>
</dbReference>